<proteinExistence type="predicted"/>
<organism evidence="1 2">
    <name type="scientific">Eimeria tenella</name>
    <name type="common">Coccidian parasite</name>
    <dbReference type="NCBI Taxonomy" id="5802"/>
    <lineage>
        <taxon>Eukaryota</taxon>
        <taxon>Sar</taxon>
        <taxon>Alveolata</taxon>
        <taxon>Apicomplexa</taxon>
        <taxon>Conoidasida</taxon>
        <taxon>Coccidia</taxon>
        <taxon>Eucoccidiorida</taxon>
        <taxon>Eimeriorina</taxon>
        <taxon>Eimeriidae</taxon>
        <taxon>Eimeria</taxon>
    </lineage>
</organism>
<name>C8TE18_EIMTE</name>
<dbReference type="AlphaFoldDB" id="C8TE18"/>
<dbReference type="EMBL" id="AM269894">
    <property type="protein sequence ID" value="CAK51504.1"/>
    <property type="molecule type" value="Genomic_DNA"/>
</dbReference>
<evidence type="ECO:0000313" key="1">
    <source>
        <dbReference type="EMBL" id="CAK51504.1"/>
    </source>
</evidence>
<reference evidence="1 2" key="1">
    <citation type="journal article" date="2007" name="Genome Res.">
        <title>Sequencing and analysis of chromosome 1 of Eimeria tenella reveals a unique segmental organization.</title>
        <authorList>
            <person name="Ling K.H."/>
            <person name="Rajandream M.A."/>
            <person name="Rivailler P."/>
            <person name="Ivens A."/>
            <person name="Yap S.J."/>
            <person name="Madeira A.M.B.N."/>
            <person name="Mungall K."/>
            <person name="Billington K."/>
            <person name="Yee W.Y."/>
            <person name="Bankier A.T."/>
            <person name="Carroll F."/>
            <person name="Durham A.M."/>
            <person name="Peters N."/>
            <person name="Loo S.S."/>
            <person name="Mat-Isa M.N."/>
            <person name="Novaes J."/>
            <person name="Quail M."/>
            <person name="Rosli R."/>
            <person name="Shamsudin M.N."/>
            <person name="Sobreira T.J.P."/>
            <person name="Tivey A.R."/>
            <person name="Wai S.F."/>
            <person name="White S."/>
            <person name="Wu X."/>
            <person name="Kerhornou A.X."/>
            <person name="Blake D."/>
            <person name="Mohamed R."/>
            <person name="Shirley M."/>
            <person name="Gruber A."/>
            <person name="Berriman M."/>
            <person name="Tomley F."/>
            <person name="Dear P.H."/>
            <person name="Wan K.L."/>
        </authorList>
    </citation>
    <scope>NUCLEOTIDE SEQUENCE [LARGE SCALE GENOMIC DNA]</scope>
    <source>
        <strain evidence="1 2">Houghton</strain>
    </source>
</reference>
<protein>
    <submittedName>
        <fullName evidence="1">Uncharacterized protein</fullName>
    </submittedName>
</protein>
<evidence type="ECO:0000313" key="2">
    <source>
        <dbReference type="Proteomes" id="UP000243681"/>
    </source>
</evidence>
<dbReference type="Proteomes" id="UP000243681">
    <property type="component" value="Chromosome 1"/>
</dbReference>
<gene>
    <name evidence="1" type="ORF">e1004f01.tmp0041</name>
</gene>
<accession>C8TE18</accession>
<sequence length="105" mass="11926">MPTAFYTLWKAKSSLTQSFLVTHRLHCGARSNVWDTPTFYIKYCLRSYLNASDRQQTPKTERITTTHTGHGSCCILGSDKHYNIANRDNTAISCGPDVITRLWIA</sequence>